<keyword evidence="5" id="KW-0722">Serine protease inhibitor</keyword>
<evidence type="ECO:0000256" key="2">
    <source>
        <dbReference type="ARBA" id="ARBA00010472"/>
    </source>
</evidence>
<organism evidence="10 11">
    <name type="scientific">Streptomyces asoensis</name>
    <dbReference type="NCBI Taxonomy" id="249586"/>
    <lineage>
        <taxon>Bacteria</taxon>
        <taxon>Bacillati</taxon>
        <taxon>Actinomycetota</taxon>
        <taxon>Actinomycetes</taxon>
        <taxon>Kitasatosporales</taxon>
        <taxon>Streptomycetaceae</taxon>
        <taxon>Streptomyces</taxon>
    </lineage>
</organism>
<evidence type="ECO:0000256" key="3">
    <source>
        <dbReference type="ARBA" id="ARBA00022525"/>
    </source>
</evidence>
<comment type="caution">
    <text evidence="10">The sequence shown here is derived from an EMBL/GenBank/DDBJ whole genome shotgun (WGS) entry which is preliminary data.</text>
</comment>
<dbReference type="EMBL" id="BNEB01000003">
    <property type="protein sequence ID" value="GHI62022.1"/>
    <property type="molecule type" value="Genomic_DNA"/>
</dbReference>
<evidence type="ECO:0000313" key="10">
    <source>
        <dbReference type="EMBL" id="GHI62022.1"/>
    </source>
</evidence>
<evidence type="ECO:0000256" key="7">
    <source>
        <dbReference type="SAM" id="MobiDB-lite"/>
    </source>
</evidence>
<sequence length="200" mass="20526">MFQVIPLRRLAAVSSAACAVVIAAGAAWPGAAYAGAAAADGTALAPWAPGASLAPPPVREEDEVPTDHLTVTVRHAGAGADGTFEVYCHPGRGVHPDVEGACGAVDRNTRWGTDTFAPAPEGGVCTMRYGGPATAHVTGRWAGRPVDATYDRVDGCAIERWDRLVPLLPDPAAPRSGPDAVGRRPSAVRRPLSVAEAPVP</sequence>
<keyword evidence="3" id="KW-0964">Secreted</keyword>
<protein>
    <recommendedName>
        <fullName evidence="9">Subtilisin inhibitor domain-containing protein</fullName>
    </recommendedName>
</protein>
<feature type="signal peptide" evidence="8">
    <location>
        <begin position="1"/>
        <end position="34"/>
    </location>
</feature>
<evidence type="ECO:0000256" key="8">
    <source>
        <dbReference type="SAM" id="SignalP"/>
    </source>
</evidence>
<dbReference type="RefSeq" id="WP_189923816.1">
    <property type="nucleotide sequence ID" value="NZ_BMSI01000008.1"/>
</dbReference>
<dbReference type="InterPro" id="IPR023549">
    <property type="entry name" value="Subtilisin_inhibitor"/>
</dbReference>
<comment type="subcellular location">
    <subcellularLocation>
        <location evidence="1">Secreted</location>
    </subcellularLocation>
</comment>
<evidence type="ECO:0000313" key="11">
    <source>
        <dbReference type="Proteomes" id="UP000649259"/>
    </source>
</evidence>
<keyword evidence="8" id="KW-0732">Signal</keyword>
<keyword evidence="11" id="KW-1185">Reference proteome</keyword>
<dbReference type="Gene3D" id="3.30.350.10">
    <property type="entry name" value="Subtilisin inhibitor-like"/>
    <property type="match status" value="1"/>
</dbReference>
<reference evidence="11" key="1">
    <citation type="submission" date="2023-07" db="EMBL/GenBank/DDBJ databases">
        <title>Whole genome shotgun sequence of Streptomyces cacaoi subsp. asoensis NBRC 13813.</title>
        <authorList>
            <person name="Komaki H."/>
            <person name="Tamura T."/>
        </authorList>
    </citation>
    <scope>NUCLEOTIDE SEQUENCE [LARGE SCALE GENOMIC DNA]</scope>
    <source>
        <strain evidence="11">NBRC 13813</strain>
    </source>
</reference>
<feature type="domain" description="Subtilisin inhibitor" evidence="9">
    <location>
        <begin position="81"/>
        <end position="147"/>
    </location>
</feature>
<evidence type="ECO:0000256" key="4">
    <source>
        <dbReference type="ARBA" id="ARBA00022690"/>
    </source>
</evidence>
<evidence type="ECO:0000259" key="9">
    <source>
        <dbReference type="Pfam" id="PF00720"/>
    </source>
</evidence>
<dbReference type="SUPFAM" id="SSF55399">
    <property type="entry name" value="Subtilisin inhibitor"/>
    <property type="match status" value="1"/>
</dbReference>
<feature type="region of interest" description="Disordered" evidence="7">
    <location>
        <begin position="168"/>
        <end position="200"/>
    </location>
</feature>
<dbReference type="GeneID" id="91471541"/>
<name>A0ABQ3S1M6_9ACTN</name>
<dbReference type="InterPro" id="IPR036819">
    <property type="entry name" value="Subtilisin_inhibitor-like_sf"/>
</dbReference>
<accession>A0ABQ3S1M6</accession>
<feature type="chain" id="PRO_5045043694" description="Subtilisin inhibitor domain-containing protein" evidence="8">
    <location>
        <begin position="35"/>
        <end position="200"/>
    </location>
</feature>
<proteinExistence type="inferred from homology"/>
<evidence type="ECO:0000256" key="6">
    <source>
        <dbReference type="ARBA" id="ARBA00023157"/>
    </source>
</evidence>
<dbReference type="Proteomes" id="UP000649259">
    <property type="component" value="Unassembled WGS sequence"/>
</dbReference>
<keyword evidence="6" id="KW-1015">Disulfide bond</keyword>
<gene>
    <name evidence="10" type="ORF">Saso_36720</name>
</gene>
<evidence type="ECO:0000256" key="1">
    <source>
        <dbReference type="ARBA" id="ARBA00004613"/>
    </source>
</evidence>
<dbReference type="Pfam" id="PF00720">
    <property type="entry name" value="SSI"/>
    <property type="match status" value="1"/>
</dbReference>
<evidence type="ECO:0000256" key="5">
    <source>
        <dbReference type="ARBA" id="ARBA00022900"/>
    </source>
</evidence>
<keyword evidence="4" id="KW-0646">Protease inhibitor</keyword>
<comment type="similarity">
    <text evidence="2">Belongs to the protease inhibitor I16 (SSI) family.</text>
</comment>